<name>A0A069CW07_WEIOS</name>
<keyword evidence="2" id="KW-1185">Reference proteome</keyword>
<accession>A0A069CW07</accession>
<gene>
    <name evidence="1" type="ORF">WOSG25_130060</name>
</gene>
<dbReference type="EMBL" id="DF820496">
    <property type="protein sequence ID" value="GAK31654.1"/>
    <property type="molecule type" value="Genomic_DNA"/>
</dbReference>
<dbReference type="Proteomes" id="UP000030643">
    <property type="component" value="Unassembled WGS sequence"/>
</dbReference>
<sequence length="158" mass="16710">MDELVIAPAALAVVLIVELLVPETTANELSPANNDDISAVLGTPEKPPLKLTETKPVAPAKALLIVVKLPPDIEGEKIIACSAASLENMYDMLKTLEEDQVDKFKVPLGTALPLTTSPALPVSTGSLANIYDMSVTFAVLLNLDKPFIFVAAGKFANK</sequence>
<evidence type="ECO:0000313" key="2">
    <source>
        <dbReference type="Proteomes" id="UP000030643"/>
    </source>
</evidence>
<proteinExistence type="predicted"/>
<organism evidence="1 2">
    <name type="scientific">Weissella oryzae (strain DSM 25784 / JCM 18191 / LMG 30913 / SG25)</name>
    <dbReference type="NCBI Taxonomy" id="1329250"/>
    <lineage>
        <taxon>Bacteria</taxon>
        <taxon>Bacillati</taxon>
        <taxon>Bacillota</taxon>
        <taxon>Bacilli</taxon>
        <taxon>Lactobacillales</taxon>
        <taxon>Lactobacillaceae</taxon>
        <taxon>Weissella</taxon>
    </lineage>
</organism>
<dbReference type="AlphaFoldDB" id="A0A069CW07"/>
<protein>
    <submittedName>
        <fullName evidence="1">Uncharacterized protein</fullName>
    </submittedName>
</protein>
<evidence type="ECO:0000313" key="1">
    <source>
        <dbReference type="EMBL" id="GAK31654.1"/>
    </source>
</evidence>
<reference evidence="2" key="1">
    <citation type="journal article" date="2014" name="Genome Announc.">
        <title>Draft genome sequence of Weissella oryzae SG25T, isolated from fermented rice grains.</title>
        <authorList>
            <person name="Tanizawa Y."/>
            <person name="Fujisawa T."/>
            <person name="Mochizuki T."/>
            <person name="Kaminuma E."/>
            <person name="Suzuki Y."/>
            <person name="Nakamura Y."/>
            <person name="Tohno M."/>
        </authorList>
    </citation>
    <scope>NUCLEOTIDE SEQUENCE [LARGE SCALE GENOMIC DNA]</scope>
    <source>
        <strain evidence="2">DSM 25784 / JCM 18191 / LMG 30913 / SG25</strain>
    </source>
</reference>